<dbReference type="Pfam" id="PF04205">
    <property type="entry name" value="FMN_bind"/>
    <property type="match status" value="1"/>
</dbReference>
<dbReference type="PANTHER" id="PTHR36118:SF1">
    <property type="entry name" value="ION-TRANSLOCATING OXIDOREDUCTASE COMPLEX SUBUNIT G"/>
    <property type="match status" value="1"/>
</dbReference>
<evidence type="ECO:0000256" key="6">
    <source>
        <dbReference type="HAMAP-Rule" id="MF_00479"/>
    </source>
</evidence>
<dbReference type="GO" id="GO:0022900">
    <property type="term" value="P:electron transport chain"/>
    <property type="evidence" value="ECO:0007669"/>
    <property type="project" value="UniProtKB-UniRule"/>
</dbReference>
<evidence type="ECO:0000256" key="4">
    <source>
        <dbReference type="ARBA" id="ARBA00022643"/>
    </source>
</evidence>
<comment type="cofactor">
    <cofactor evidence="6">
        <name>FMN</name>
        <dbReference type="ChEBI" id="CHEBI:58210"/>
    </cofactor>
</comment>
<keyword evidence="1 6" id="KW-0813">Transport</keyword>
<dbReference type="Proteomes" id="UP000320766">
    <property type="component" value="Unassembled WGS sequence"/>
</dbReference>
<keyword evidence="6" id="KW-1003">Cell membrane</keyword>
<gene>
    <name evidence="6" type="primary">rnfG</name>
    <name evidence="8" type="ORF">EF807_03265</name>
</gene>
<dbReference type="EMBL" id="RXIL01000055">
    <property type="protein sequence ID" value="RZN70409.1"/>
    <property type="molecule type" value="Genomic_DNA"/>
</dbReference>
<dbReference type="InterPro" id="IPR010209">
    <property type="entry name" value="Ion_transpt_RnfG/RsxG"/>
</dbReference>
<keyword evidence="6" id="KW-1133">Transmembrane helix</keyword>
<keyword evidence="3 6" id="KW-0285">Flavoprotein</keyword>
<comment type="function">
    <text evidence="6">Part of a membrane-bound complex that couples electron transfer with translocation of ions across the membrane.</text>
</comment>
<protein>
    <recommendedName>
        <fullName evidence="6">Ion-translocating oxidoreductase complex subunit G</fullName>
        <ecNumber evidence="6">7.-.-.-</ecNumber>
    </recommendedName>
    <alternativeName>
        <fullName evidence="6">Rnf electron transport complex subunit G</fullName>
    </alternativeName>
</protein>
<evidence type="ECO:0000313" key="9">
    <source>
        <dbReference type="Proteomes" id="UP000320766"/>
    </source>
</evidence>
<evidence type="ECO:0000259" key="7">
    <source>
        <dbReference type="SMART" id="SM00900"/>
    </source>
</evidence>
<comment type="caution">
    <text evidence="8">The sequence shown here is derived from an EMBL/GenBank/DDBJ whole genome shotgun (WGS) entry which is preliminary data.</text>
</comment>
<feature type="modified residue" description="FMN phosphoryl threonine" evidence="6">
    <location>
        <position position="149"/>
    </location>
</feature>
<keyword evidence="6" id="KW-0812">Transmembrane</keyword>
<feature type="domain" description="FMN-binding" evidence="7">
    <location>
        <begin position="81"/>
        <end position="166"/>
    </location>
</feature>
<reference evidence="8 9" key="1">
    <citation type="journal article" date="2019" name="Nat. Microbiol.">
        <title>Wide diversity of methane and short-chain alkane metabolisms in uncultured archaea.</title>
        <authorList>
            <person name="Borrel G."/>
            <person name="Adam P.S."/>
            <person name="McKay L.J."/>
            <person name="Chen L.X."/>
            <person name="Sierra-Garcia I.N."/>
            <person name="Sieber C.M."/>
            <person name="Letourneur Q."/>
            <person name="Ghozlane A."/>
            <person name="Andersen G.L."/>
            <person name="Li W.J."/>
            <person name="Hallam S.J."/>
            <person name="Muyzer G."/>
            <person name="de Oliveira V.M."/>
            <person name="Inskeep W.P."/>
            <person name="Banfield J.F."/>
            <person name="Gribaldo S."/>
        </authorList>
    </citation>
    <scope>NUCLEOTIDE SEQUENCE [LARGE SCALE GENOMIC DNA]</scope>
    <source>
        <strain evidence="8">NM1b</strain>
    </source>
</reference>
<evidence type="ECO:0000256" key="5">
    <source>
        <dbReference type="ARBA" id="ARBA00022982"/>
    </source>
</evidence>
<keyword evidence="2 6" id="KW-0597">Phosphoprotein</keyword>
<keyword evidence="5 6" id="KW-0249">Electron transport</keyword>
<evidence type="ECO:0000256" key="1">
    <source>
        <dbReference type="ARBA" id="ARBA00022448"/>
    </source>
</evidence>
<proteinExistence type="inferred from homology"/>
<keyword evidence="6" id="KW-0472">Membrane</keyword>
<accession>A0A520KXA7</accession>
<dbReference type="PIRSF" id="PIRSF006091">
    <property type="entry name" value="E_trnsport_RnfG"/>
    <property type="match status" value="1"/>
</dbReference>
<keyword evidence="4 6" id="KW-0288">FMN</keyword>
<dbReference type="PANTHER" id="PTHR36118">
    <property type="entry name" value="ION-TRANSLOCATING OXIDOREDUCTASE COMPLEX SUBUNIT G"/>
    <property type="match status" value="1"/>
</dbReference>
<dbReference type="GO" id="GO:0010181">
    <property type="term" value="F:FMN binding"/>
    <property type="evidence" value="ECO:0007669"/>
    <property type="project" value="InterPro"/>
</dbReference>
<comment type="similarity">
    <text evidence="6">Belongs to the RnfG family.</text>
</comment>
<dbReference type="GO" id="GO:0009055">
    <property type="term" value="F:electron transfer activity"/>
    <property type="evidence" value="ECO:0007669"/>
    <property type="project" value="InterPro"/>
</dbReference>
<name>A0A520KXA7_9EURY</name>
<keyword evidence="6" id="KW-1278">Translocase</keyword>
<evidence type="ECO:0000256" key="3">
    <source>
        <dbReference type="ARBA" id="ARBA00022630"/>
    </source>
</evidence>
<dbReference type="HAMAP" id="MF_00479">
    <property type="entry name" value="RsxG_RnfG"/>
    <property type="match status" value="1"/>
</dbReference>
<dbReference type="NCBIfam" id="TIGR01947">
    <property type="entry name" value="rnfG"/>
    <property type="match status" value="1"/>
</dbReference>
<organism evidence="8 9">
    <name type="scientific">Candidatus Methanolliviera hydrocarbonicum</name>
    <dbReference type="NCBI Taxonomy" id="2491085"/>
    <lineage>
        <taxon>Archaea</taxon>
        <taxon>Methanobacteriati</taxon>
        <taxon>Methanobacteriota</taxon>
        <taxon>Candidatus Methanoliparia</taxon>
        <taxon>Candidatus Methanoliparales</taxon>
        <taxon>Candidatus Methanollivieraceae</taxon>
        <taxon>Candidatus Methanolliviera</taxon>
    </lineage>
</organism>
<dbReference type="SMART" id="SM00900">
    <property type="entry name" value="FMN_bind"/>
    <property type="match status" value="1"/>
</dbReference>
<dbReference type="EC" id="7.-.-.-" evidence="6"/>
<comment type="subunit">
    <text evidence="6">The Rnf complex is probably composed of eight subunits, including RnfA, RnfB, RnfC, RnfD, RnfE and RnfG.</text>
</comment>
<evidence type="ECO:0000313" key="8">
    <source>
        <dbReference type="EMBL" id="RZN70409.1"/>
    </source>
</evidence>
<dbReference type="GO" id="GO:0005886">
    <property type="term" value="C:plasma membrane"/>
    <property type="evidence" value="ECO:0007669"/>
    <property type="project" value="UniProtKB-SubCell"/>
</dbReference>
<comment type="subcellular location">
    <subcellularLocation>
        <location evidence="6">Cell membrane</location>
        <topology evidence="6">Single-pass membrane protein</topology>
    </subcellularLocation>
</comment>
<evidence type="ECO:0000256" key="2">
    <source>
        <dbReference type="ARBA" id="ARBA00022553"/>
    </source>
</evidence>
<dbReference type="AlphaFoldDB" id="A0A520KXA7"/>
<sequence length="173" mass="19213">MKESWKRVIVLTSIVAISVVVLSSIYNITEPEIAKQKEIKFEEMLQSIFPLATDYSGKEGIYEIYSDNKRVGYALMANGKGYGGDIEILVGVNEDKTIKGIKILKQTETPGLGAKITERWFTDQFSGKPIGDIRLKKDDGKIDAITGATISSSAAVDTVYEGYMEKIKMMEEK</sequence>
<dbReference type="InterPro" id="IPR007329">
    <property type="entry name" value="FMN-bd"/>
</dbReference>